<dbReference type="PANTHER" id="PTHR37218">
    <property type="entry name" value="COILED-COIL PROTEIN"/>
    <property type="match status" value="1"/>
</dbReference>
<sequence length="243" mass="27695">MGGKGRKRREKNYRAAHGGGGGYTRLPPPPGASKHDVLPSKLRKIMSLTSSTQHQAQGSAKVHKDIEKRMKKEDGGGEKKFHPKDKVEANTIDFKEGDTDGQMKTHQHTDSGDEFVKNISTEKKKKKRKRKEVKDLRFESEIGKTSTQLKRRERKKKYFEAKKNKHKKVKTEDNGFPGQEKIRFGEVVEAPPKLVAIPKVLKNATGASQERLRLRAIEAYRNRKQWESRPGIHLPRMPTLSTP</sequence>
<comment type="caution">
    <text evidence="2">The sequence shown here is derived from an EMBL/GenBank/DDBJ whole genome shotgun (WGS) entry which is preliminary data.</text>
</comment>
<dbReference type="PANTHER" id="PTHR37218:SF2">
    <property type="entry name" value="COILED-COIL PROTEIN"/>
    <property type="match status" value="1"/>
</dbReference>
<evidence type="ECO:0000256" key="1">
    <source>
        <dbReference type="SAM" id="MobiDB-lite"/>
    </source>
</evidence>
<dbReference type="Proteomes" id="UP001163823">
    <property type="component" value="Chromosome 7"/>
</dbReference>
<name>A0AAD7PPG2_QUISA</name>
<gene>
    <name evidence="2" type="ORF">O6P43_017506</name>
</gene>
<feature type="region of interest" description="Disordered" evidence="1">
    <location>
        <begin position="70"/>
        <end position="139"/>
    </location>
</feature>
<evidence type="ECO:0000313" key="2">
    <source>
        <dbReference type="EMBL" id="KAJ7962249.1"/>
    </source>
</evidence>
<evidence type="ECO:0000313" key="3">
    <source>
        <dbReference type="Proteomes" id="UP001163823"/>
    </source>
</evidence>
<protein>
    <submittedName>
        <fullName evidence="2">Glutamic acid-rich protein isoform X1</fullName>
    </submittedName>
</protein>
<organism evidence="2 3">
    <name type="scientific">Quillaja saponaria</name>
    <name type="common">Soap bark tree</name>
    <dbReference type="NCBI Taxonomy" id="32244"/>
    <lineage>
        <taxon>Eukaryota</taxon>
        <taxon>Viridiplantae</taxon>
        <taxon>Streptophyta</taxon>
        <taxon>Embryophyta</taxon>
        <taxon>Tracheophyta</taxon>
        <taxon>Spermatophyta</taxon>
        <taxon>Magnoliopsida</taxon>
        <taxon>eudicotyledons</taxon>
        <taxon>Gunneridae</taxon>
        <taxon>Pentapetalae</taxon>
        <taxon>rosids</taxon>
        <taxon>fabids</taxon>
        <taxon>Fabales</taxon>
        <taxon>Quillajaceae</taxon>
        <taxon>Quillaja</taxon>
    </lineage>
</organism>
<proteinExistence type="predicted"/>
<dbReference type="EMBL" id="JARAOO010000007">
    <property type="protein sequence ID" value="KAJ7962249.1"/>
    <property type="molecule type" value="Genomic_DNA"/>
</dbReference>
<feature type="compositionally biased region" description="Basic and acidic residues" evidence="1">
    <location>
        <begin position="70"/>
        <end position="122"/>
    </location>
</feature>
<reference evidence="2" key="1">
    <citation type="journal article" date="2023" name="Science">
        <title>Elucidation of the pathway for biosynthesis of saponin adjuvants from the soapbark tree.</title>
        <authorList>
            <person name="Reed J."/>
            <person name="Orme A."/>
            <person name="El-Demerdash A."/>
            <person name="Owen C."/>
            <person name="Martin L.B.B."/>
            <person name="Misra R.C."/>
            <person name="Kikuchi S."/>
            <person name="Rejzek M."/>
            <person name="Martin A.C."/>
            <person name="Harkess A."/>
            <person name="Leebens-Mack J."/>
            <person name="Louveau T."/>
            <person name="Stephenson M.J."/>
            <person name="Osbourn A."/>
        </authorList>
    </citation>
    <scope>NUCLEOTIDE SEQUENCE</scope>
    <source>
        <strain evidence="2">S10</strain>
    </source>
</reference>
<keyword evidence="3" id="KW-1185">Reference proteome</keyword>
<dbReference type="AlphaFoldDB" id="A0AAD7PPG2"/>
<feature type="compositionally biased region" description="Basic residues" evidence="1">
    <location>
        <begin position="1"/>
        <end position="11"/>
    </location>
</feature>
<feature type="region of interest" description="Disordered" evidence="1">
    <location>
        <begin position="1"/>
        <end position="37"/>
    </location>
</feature>
<accession>A0AAD7PPG2</accession>